<protein>
    <submittedName>
        <fullName evidence="9">M14 family metallopeptidase</fullName>
    </submittedName>
</protein>
<dbReference type="EMBL" id="CP136925">
    <property type="protein sequence ID" value="WXA14525.1"/>
    <property type="molecule type" value="Genomic_DNA"/>
</dbReference>
<dbReference type="PANTHER" id="PTHR11705:SF143">
    <property type="entry name" value="SLL0236 PROTEIN"/>
    <property type="match status" value="1"/>
</dbReference>
<dbReference type="GO" id="GO:0008270">
    <property type="term" value="F:zinc ion binding"/>
    <property type="evidence" value="ECO:0007669"/>
    <property type="project" value="InterPro"/>
</dbReference>
<dbReference type="KEGG" id="mcaa:R3L15_06485"/>
<keyword evidence="4" id="KW-0378">Hydrolase</keyword>
<proteinExistence type="inferred from homology"/>
<evidence type="ECO:0000256" key="1">
    <source>
        <dbReference type="ARBA" id="ARBA00001947"/>
    </source>
</evidence>
<name>A0AAU6P023_9FLAO</name>
<evidence type="ECO:0000259" key="8">
    <source>
        <dbReference type="PROSITE" id="PS52035"/>
    </source>
</evidence>
<dbReference type="Gene3D" id="3.40.630.10">
    <property type="entry name" value="Zn peptidases"/>
    <property type="match status" value="1"/>
</dbReference>
<sequence length="384" mass="43374">MELVLNLPLYKDESLSGRYIHNQYILDAITNYKAVFKVKEIGKSVLGEPINALILGHGSKRIFMWSQMHGNESTTTKAVFDLLNLFNSSSNAIASQILDTCTIAIIPILNPDGAKQYTRVNANDVDLNRDAKNLSQPESKVLRDFFNDFKPDFCFNLHGQRTIFSAGKANKSATVSFLAPSEDEERTITTTRKKAMEVIVAMNNDLQKIIPGQVGIYDDTFNINCVGDMFQSLGCPTVLFEAGHYANDYKREKTRVLIFRALVTAIKHISENDVSGTDFKDYFNIPNNEKLFYDIIIRNAKLDKADSEKNDVAIQYQEKLESGNINFVPKIEKISNLNGFYGHLEYNANNNVVLTQDNEPIKVGFENDFVMVNNEKYSLKLTKS</sequence>
<organism evidence="9 11">
    <name type="scientific">Mangrovimonas cancribranchiae</name>
    <dbReference type="NCBI Taxonomy" id="3080055"/>
    <lineage>
        <taxon>Bacteria</taxon>
        <taxon>Pseudomonadati</taxon>
        <taxon>Bacteroidota</taxon>
        <taxon>Flavobacteriia</taxon>
        <taxon>Flavobacteriales</taxon>
        <taxon>Flavobacteriaceae</taxon>
        <taxon>Mangrovimonas</taxon>
    </lineage>
</organism>
<dbReference type="GO" id="GO:0006508">
    <property type="term" value="P:proteolysis"/>
    <property type="evidence" value="ECO:0007669"/>
    <property type="project" value="UniProtKB-KW"/>
</dbReference>
<evidence type="ECO:0000256" key="6">
    <source>
        <dbReference type="ARBA" id="ARBA00023049"/>
    </source>
</evidence>
<evidence type="ECO:0000313" key="11">
    <source>
        <dbReference type="Proteomes" id="UP001368318"/>
    </source>
</evidence>
<evidence type="ECO:0000256" key="3">
    <source>
        <dbReference type="ARBA" id="ARBA00022670"/>
    </source>
</evidence>
<dbReference type="SUPFAM" id="SSF53187">
    <property type="entry name" value="Zn-dependent exopeptidases"/>
    <property type="match status" value="1"/>
</dbReference>
<evidence type="ECO:0000313" key="10">
    <source>
        <dbReference type="EMBL" id="WXA14525.1"/>
    </source>
</evidence>
<dbReference type="InterPro" id="IPR000834">
    <property type="entry name" value="Peptidase_M14"/>
</dbReference>
<comment type="similarity">
    <text evidence="2 7">Belongs to the peptidase M14 family.</text>
</comment>
<keyword evidence="11" id="KW-1185">Reference proteome</keyword>
<keyword evidence="3" id="KW-0645">Protease</keyword>
<dbReference type="EMBL" id="CP136924">
    <property type="protein sequence ID" value="WXA03051.1"/>
    <property type="molecule type" value="Genomic_DNA"/>
</dbReference>
<dbReference type="Pfam" id="PF00246">
    <property type="entry name" value="Peptidase_M14"/>
    <property type="match status" value="1"/>
</dbReference>
<evidence type="ECO:0000256" key="7">
    <source>
        <dbReference type="PROSITE-ProRule" id="PRU01379"/>
    </source>
</evidence>
<comment type="caution">
    <text evidence="7">Lacks conserved residue(s) required for the propagation of feature annotation.</text>
</comment>
<dbReference type="PANTHER" id="PTHR11705">
    <property type="entry name" value="PROTEASE FAMILY M14 CARBOXYPEPTIDASE A,B"/>
    <property type="match status" value="1"/>
</dbReference>
<keyword evidence="5" id="KW-0862">Zinc</keyword>
<evidence type="ECO:0000256" key="2">
    <source>
        <dbReference type="ARBA" id="ARBA00005988"/>
    </source>
</evidence>
<accession>A0AAU6P023</accession>
<evidence type="ECO:0000256" key="4">
    <source>
        <dbReference type="ARBA" id="ARBA00022801"/>
    </source>
</evidence>
<feature type="domain" description="Peptidase M14" evidence="8">
    <location>
        <begin position="11"/>
        <end position="320"/>
    </location>
</feature>
<dbReference type="GO" id="GO:0004181">
    <property type="term" value="F:metallocarboxypeptidase activity"/>
    <property type="evidence" value="ECO:0007669"/>
    <property type="project" value="InterPro"/>
</dbReference>
<dbReference type="AlphaFoldDB" id="A0AAU6P023"/>
<evidence type="ECO:0000256" key="5">
    <source>
        <dbReference type="ARBA" id="ARBA00022833"/>
    </source>
</evidence>
<dbReference type="RefSeq" id="WP_338733977.1">
    <property type="nucleotide sequence ID" value="NZ_CP136924.1"/>
</dbReference>
<evidence type="ECO:0000313" key="9">
    <source>
        <dbReference type="EMBL" id="WXA03051.1"/>
    </source>
</evidence>
<keyword evidence="6" id="KW-0482">Metalloprotease</keyword>
<dbReference type="Proteomes" id="UP001368318">
    <property type="component" value="Chromosome"/>
</dbReference>
<reference evidence="9 11" key="1">
    <citation type="submission" date="2023-10" db="EMBL/GenBank/DDBJ databases">
        <title>Culture-based analysis of two novel bacteria associated with mangrove crab gills.</title>
        <authorList>
            <person name="Yang X."/>
            <person name="Garuglieri E."/>
            <person name="Van Goethem M.W."/>
            <person name="Fusi M."/>
            <person name="Marasco R."/>
            <person name="Daffonchio D.G."/>
        </authorList>
    </citation>
    <scope>NUCLEOTIDE SEQUENCE [LARGE SCALE GENOMIC DNA]</scope>
    <source>
        <strain evidence="10">UG2-1</strain>
        <strain evidence="9">UG2-2</strain>
        <strain evidence="11">UG2_2</strain>
    </source>
</reference>
<dbReference type="PROSITE" id="PS52035">
    <property type="entry name" value="PEPTIDASE_M14"/>
    <property type="match status" value="1"/>
</dbReference>
<gene>
    <name evidence="10" type="ORF">R3L15_06485</name>
    <name evidence="9" type="ORF">R3L16_00915</name>
</gene>
<dbReference type="CDD" id="cd06239">
    <property type="entry name" value="M14-like"/>
    <property type="match status" value="1"/>
</dbReference>
<comment type="cofactor">
    <cofactor evidence="1">
        <name>Zn(2+)</name>
        <dbReference type="ChEBI" id="CHEBI:29105"/>
    </cofactor>
</comment>
<dbReference type="GO" id="GO:0005615">
    <property type="term" value="C:extracellular space"/>
    <property type="evidence" value="ECO:0007669"/>
    <property type="project" value="TreeGrafter"/>
</dbReference>
<dbReference type="SMART" id="SM00631">
    <property type="entry name" value="Zn_pept"/>
    <property type="match status" value="1"/>
</dbReference>